<proteinExistence type="predicted"/>
<accession>A0A401IZB3</accession>
<organism evidence="2 3">
    <name type="scientific">Sphingobium xenophagum</name>
    <dbReference type="NCBI Taxonomy" id="121428"/>
    <lineage>
        <taxon>Bacteria</taxon>
        <taxon>Pseudomonadati</taxon>
        <taxon>Pseudomonadota</taxon>
        <taxon>Alphaproteobacteria</taxon>
        <taxon>Sphingomonadales</taxon>
        <taxon>Sphingomonadaceae</taxon>
        <taxon>Sphingobium</taxon>
    </lineage>
</organism>
<feature type="chain" id="PRO_5019212405" evidence="1">
    <location>
        <begin position="28"/>
        <end position="173"/>
    </location>
</feature>
<evidence type="ECO:0000313" key="2">
    <source>
        <dbReference type="EMBL" id="GBH29685.1"/>
    </source>
</evidence>
<evidence type="ECO:0000256" key="1">
    <source>
        <dbReference type="SAM" id="SignalP"/>
    </source>
</evidence>
<feature type="signal peptide" evidence="1">
    <location>
        <begin position="1"/>
        <end position="27"/>
    </location>
</feature>
<dbReference type="EMBL" id="BBQY01000001">
    <property type="protein sequence ID" value="GBH29685.1"/>
    <property type="molecule type" value="Genomic_DNA"/>
</dbReference>
<evidence type="ECO:0000313" key="3">
    <source>
        <dbReference type="Proteomes" id="UP000290975"/>
    </source>
</evidence>
<comment type="caution">
    <text evidence="2">The sequence shown here is derived from an EMBL/GenBank/DDBJ whole genome shotgun (WGS) entry which is preliminary data.</text>
</comment>
<sequence length="173" mass="19299">MTDTLITPTRRAVIAGLGFMVAAPTGAAVAPLVCAPVEQIATDARAWNDAMAHYRKTVADGETFHREYLDPHFQAARARFGDDRPRKGEPDWPEYRDWCESSGFDAVMDKWQLEGEAEGDAQTALLEMPAPDLAALRWKLEHTFETDGDIALWCPEIALTIRADFLRLLPVEV</sequence>
<dbReference type="Proteomes" id="UP000290975">
    <property type="component" value="Unassembled WGS sequence"/>
</dbReference>
<dbReference type="InterPro" id="IPR006311">
    <property type="entry name" value="TAT_signal"/>
</dbReference>
<keyword evidence="1" id="KW-0732">Signal</keyword>
<dbReference type="RefSeq" id="WP_130752093.1">
    <property type="nucleotide sequence ID" value="NZ_BBQY01000001.1"/>
</dbReference>
<name>A0A401IZB3_SPHXE</name>
<keyword evidence="3" id="KW-1185">Reference proteome</keyword>
<dbReference type="PROSITE" id="PS51318">
    <property type="entry name" value="TAT"/>
    <property type="match status" value="1"/>
</dbReference>
<gene>
    <name evidence="2" type="ORF">MBESOW_P0939</name>
</gene>
<reference evidence="2 3" key="1">
    <citation type="submission" date="2014-12" db="EMBL/GenBank/DDBJ databases">
        <title>Whole genome sequencing of Sphingobium xenophagum OW59.</title>
        <authorList>
            <person name="Ohta Y."/>
            <person name="Nishi S."/>
            <person name="Hatada Y."/>
        </authorList>
    </citation>
    <scope>NUCLEOTIDE SEQUENCE [LARGE SCALE GENOMIC DNA]</scope>
    <source>
        <strain evidence="2 3">OW59</strain>
    </source>
</reference>
<dbReference type="AlphaFoldDB" id="A0A401IZB3"/>
<protein>
    <submittedName>
        <fullName evidence="2">Uncharacterized protein</fullName>
    </submittedName>
</protein>